<comment type="caution">
    <text evidence="1">The sequence shown here is derived from an EMBL/GenBank/DDBJ whole genome shotgun (WGS) entry which is preliminary data.</text>
</comment>
<dbReference type="Proteomes" id="UP000054937">
    <property type="component" value="Unassembled WGS sequence"/>
</dbReference>
<dbReference type="InParanoid" id="A0A0V0Q9K4"/>
<evidence type="ECO:0000313" key="1">
    <source>
        <dbReference type="EMBL" id="KRW98886.1"/>
    </source>
</evidence>
<protein>
    <submittedName>
        <fullName evidence="1">Uncharacterized protein</fullName>
    </submittedName>
</protein>
<gene>
    <name evidence="1" type="ORF">PPERSA_09411</name>
</gene>
<dbReference type="EMBL" id="LDAU01000225">
    <property type="protein sequence ID" value="KRW98886.1"/>
    <property type="molecule type" value="Genomic_DNA"/>
</dbReference>
<organism evidence="1 2">
    <name type="scientific">Pseudocohnilembus persalinus</name>
    <name type="common">Ciliate</name>
    <dbReference type="NCBI Taxonomy" id="266149"/>
    <lineage>
        <taxon>Eukaryota</taxon>
        <taxon>Sar</taxon>
        <taxon>Alveolata</taxon>
        <taxon>Ciliophora</taxon>
        <taxon>Intramacronucleata</taxon>
        <taxon>Oligohymenophorea</taxon>
        <taxon>Scuticociliatia</taxon>
        <taxon>Philasterida</taxon>
        <taxon>Pseudocohnilembidae</taxon>
        <taxon>Pseudocohnilembus</taxon>
    </lineage>
</organism>
<sequence length="141" mass="16551">MKSFGSTFSDKYEKWAQFIFGVKSYRSDQLLFQIYNFALSNYSLNPLQLYQKQKNYILSEDSITGCVQLYKPVFKLQQSRLLNYLQQIISLEFLVVLTKTLDSEGPFNNLLFILNIQYIIEIFLPIKILQFSVSSMVTKEV</sequence>
<proteinExistence type="predicted"/>
<dbReference type="AlphaFoldDB" id="A0A0V0Q9K4"/>
<reference evidence="1 2" key="1">
    <citation type="journal article" date="2015" name="Sci. Rep.">
        <title>Genome of the facultative scuticociliatosis pathogen Pseudocohnilembus persalinus provides insight into its virulence through horizontal gene transfer.</title>
        <authorList>
            <person name="Xiong J."/>
            <person name="Wang G."/>
            <person name="Cheng J."/>
            <person name="Tian M."/>
            <person name="Pan X."/>
            <person name="Warren A."/>
            <person name="Jiang C."/>
            <person name="Yuan D."/>
            <person name="Miao W."/>
        </authorList>
    </citation>
    <scope>NUCLEOTIDE SEQUENCE [LARGE SCALE GENOMIC DNA]</scope>
    <source>
        <strain evidence="1">36N120E</strain>
    </source>
</reference>
<name>A0A0V0Q9K4_PSEPJ</name>
<keyword evidence="2" id="KW-1185">Reference proteome</keyword>
<accession>A0A0V0Q9K4</accession>
<evidence type="ECO:0000313" key="2">
    <source>
        <dbReference type="Proteomes" id="UP000054937"/>
    </source>
</evidence>